<dbReference type="EMBL" id="JAFFZE010000014">
    <property type="protein sequence ID" value="MCT2584960.1"/>
    <property type="molecule type" value="Genomic_DNA"/>
</dbReference>
<dbReference type="PANTHER" id="PTHR46796:SF7">
    <property type="entry name" value="ARAC FAMILY TRANSCRIPTIONAL REGULATOR"/>
    <property type="match status" value="1"/>
</dbReference>
<gene>
    <name evidence="5" type="ORF">JT362_17745</name>
</gene>
<dbReference type="PANTHER" id="PTHR46796">
    <property type="entry name" value="HTH-TYPE TRANSCRIPTIONAL ACTIVATOR RHAS-RELATED"/>
    <property type="match status" value="1"/>
</dbReference>
<dbReference type="SMART" id="SM00342">
    <property type="entry name" value="HTH_ARAC"/>
    <property type="match status" value="1"/>
</dbReference>
<sequence length="300" mass="31607">MTVVRSADPLAEVLAGLRLSTTYFVRAELSAPWGIELPESGRLSFHFVVAGRCWLGGAGEGRWLTPGDLAVVPHGGAHRVADQPDRVADDVNTLPRVELGRRSSLLRHGGGGTPVLLLCGRAVLDQADEPLAGQLPALLVLPGASGGGLAATLAHEVASSAPGAETVIARLVDVLVVYALRAWLRSAPRSGYLGALRDPHLGPVLARMHRDPGYAWSVATLATAARLSRSVFAERFTATVGRTPMAYLTDIRMRLATTLLTDGLAPAKVAARTGYDSVAAFSRAYKRTTGNSPAVIRRGD</sequence>
<proteinExistence type="predicted"/>
<dbReference type="InterPro" id="IPR009057">
    <property type="entry name" value="Homeodomain-like_sf"/>
</dbReference>
<dbReference type="SUPFAM" id="SSF46689">
    <property type="entry name" value="Homeodomain-like"/>
    <property type="match status" value="2"/>
</dbReference>
<dbReference type="Pfam" id="PF12833">
    <property type="entry name" value="HTH_18"/>
    <property type="match status" value="1"/>
</dbReference>
<dbReference type="Proteomes" id="UP001156441">
    <property type="component" value="Unassembled WGS sequence"/>
</dbReference>
<name>A0ABT2JAT4_9PSEU</name>
<dbReference type="InterPro" id="IPR018060">
    <property type="entry name" value="HTH_AraC"/>
</dbReference>
<dbReference type="RefSeq" id="WP_260192387.1">
    <property type="nucleotide sequence ID" value="NZ_JAFFZE010000014.1"/>
</dbReference>
<organism evidence="5 6">
    <name type="scientific">Actinophytocola gossypii</name>
    <dbReference type="NCBI Taxonomy" id="2812003"/>
    <lineage>
        <taxon>Bacteria</taxon>
        <taxon>Bacillati</taxon>
        <taxon>Actinomycetota</taxon>
        <taxon>Actinomycetes</taxon>
        <taxon>Pseudonocardiales</taxon>
        <taxon>Pseudonocardiaceae</taxon>
    </lineage>
</organism>
<keyword evidence="3" id="KW-0804">Transcription</keyword>
<dbReference type="InterPro" id="IPR050204">
    <property type="entry name" value="AraC_XylS_family_regulators"/>
</dbReference>
<evidence type="ECO:0000256" key="2">
    <source>
        <dbReference type="ARBA" id="ARBA00023125"/>
    </source>
</evidence>
<dbReference type="Pfam" id="PF12852">
    <property type="entry name" value="Cupin_6"/>
    <property type="match status" value="1"/>
</dbReference>
<keyword evidence="1" id="KW-0805">Transcription regulation</keyword>
<dbReference type="InterPro" id="IPR032783">
    <property type="entry name" value="AraC_lig"/>
</dbReference>
<dbReference type="Gene3D" id="1.10.10.60">
    <property type="entry name" value="Homeodomain-like"/>
    <property type="match status" value="1"/>
</dbReference>
<reference evidence="5 6" key="1">
    <citation type="submission" date="2021-02" db="EMBL/GenBank/DDBJ databases">
        <title>Actinophytocola xerophila sp. nov., isolated from soil of cotton cropping field.</title>
        <authorList>
            <person name="Huang R."/>
            <person name="Chen X."/>
            <person name="Ge X."/>
            <person name="Liu W."/>
        </authorList>
    </citation>
    <scope>NUCLEOTIDE SEQUENCE [LARGE SCALE GENOMIC DNA]</scope>
    <source>
        <strain evidence="5 6">S1-96</strain>
    </source>
</reference>
<evidence type="ECO:0000256" key="3">
    <source>
        <dbReference type="ARBA" id="ARBA00023163"/>
    </source>
</evidence>
<evidence type="ECO:0000313" key="6">
    <source>
        <dbReference type="Proteomes" id="UP001156441"/>
    </source>
</evidence>
<evidence type="ECO:0000256" key="1">
    <source>
        <dbReference type="ARBA" id="ARBA00023015"/>
    </source>
</evidence>
<accession>A0ABT2JAT4</accession>
<feature type="domain" description="HTH araC/xylS-type" evidence="4">
    <location>
        <begin position="202"/>
        <end position="299"/>
    </location>
</feature>
<comment type="caution">
    <text evidence="5">The sequence shown here is derived from an EMBL/GenBank/DDBJ whole genome shotgun (WGS) entry which is preliminary data.</text>
</comment>
<keyword evidence="2" id="KW-0238">DNA-binding</keyword>
<evidence type="ECO:0000313" key="5">
    <source>
        <dbReference type="EMBL" id="MCT2584960.1"/>
    </source>
</evidence>
<keyword evidence="6" id="KW-1185">Reference proteome</keyword>
<dbReference type="PROSITE" id="PS01124">
    <property type="entry name" value="HTH_ARAC_FAMILY_2"/>
    <property type="match status" value="1"/>
</dbReference>
<evidence type="ECO:0000259" key="4">
    <source>
        <dbReference type="PROSITE" id="PS01124"/>
    </source>
</evidence>
<protein>
    <submittedName>
        <fullName evidence="5">AraC family transcriptional regulator</fullName>
    </submittedName>
</protein>